<dbReference type="Pfam" id="PF05703">
    <property type="entry name" value="Auxin_canalis"/>
    <property type="match status" value="1"/>
</dbReference>
<dbReference type="InterPro" id="IPR008546">
    <property type="entry name" value="VAN3-bd-like_auxin_canal"/>
</dbReference>
<proteinExistence type="predicted"/>
<keyword evidence="4" id="KW-1185">Reference proteome</keyword>
<reference evidence="5 6" key="1">
    <citation type="submission" date="2025-05" db="UniProtKB">
        <authorList>
            <consortium name="RefSeq"/>
        </authorList>
    </citation>
    <scope>IDENTIFICATION</scope>
    <source>
        <tissue evidence="5 6">Seedling</tissue>
    </source>
</reference>
<dbReference type="InterPro" id="IPR040269">
    <property type="entry name" value="VAB"/>
</dbReference>
<dbReference type="RefSeq" id="XP_060676012.1">
    <property type="nucleotide sequence ID" value="XM_060820029.1"/>
</dbReference>
<accession>A0ABM4AH07</accession>
<dbReference type="Proteomes" id="UP001652623">
    <property type="component" value="Chromosome 8"/>
</dbReference>
<dbReference type="PANTHER" id="PTHR31351:SF30">
    <property type="entry name" value="VAN3-BINDING PROTEIN-LIKE"/>
    <property type="match status" value="1"/>
</dbReference>
<feature type="region of interest" description="Disordered" evidence="1">
    <location>
        <begin position="92"/>
        <end position="111"/>
    </location>
</feature>
<dbReference type="InterPro" id="IPR013666">
    <property type="entry name" value="PH_pln"/>
</dbReference>
<dbReference type="Pfam" id="PF08458">
    <property type="entry name" value="PH_2"/>
    <property type="match status" value="1"/>
</dbReference>
<evidence type="ECO:0000313" key="6">
    <source>
        <dbReference type="RefSeq" id="XP_060676012.1"/>
    </source>
</evidence>
<feature type="domain" description="Pleckstrin-like plant" evidence="3">
    <location>
        <begin position="308"/>
        <end position="399"/>
    </location>
</feature>
<name>A0ABM4AH07_ZIZJJ</name>
<evidence type="ECO:0000313" key="5">
    <source>
        <dbReference type="RefSeq" id="XP_048326872.1"/>
    </source>
</evidence>
<sequence length="401" mass="44533">MKELPGKVASSCRVSFKTGQQSTNINGKLESCTRSDNCLLGKDRASCCSCWYCFSLEIPRSPINAMEFLSRSWSPSSFDFQQMFTSRNKVLTHNQPNSDVENEEDAYDKSSSQVREEKLEIEEVNEFSPQRSSTISRADDMLWMNTKNKKGWLRGKTLASLLRHLRAKNKEEIRLHRANVHAAISVTQLAAAIAGYAANGCMGGAKDDIPTISEGSVIEVNNMDNIMASASALLATVCAESAESVGAHKNHVASAINSGLACQTTADMMTLMAATATCLRGASTLKSRAIANTKFPKKQELIEVKAQLSVITPSGHRRHTWVSIYSRHNQLTLSLQIKYLGVIPKTREYKILHVMEKMMESQGHYSITLKSNEGNIKLVFKDENQSFLWTSNISNLLKMHN</sequence>
<evidence type="ECO:0000259" key="2">
    <source>
        <dbReference type="Pfam" id="PF05703"/>
    </source>
</evidence>
<evidence type="ECO:0000256" key="1">
    <source>
        <dbReference type="SAM" id="MobiDB-lite"/>
    </source>
</evidence>
<dbReference type="PANTHER" id="PTHR31351">
    <property type="entry name" value="EXPRESSED PROTEIN"/>
    <property type="match status" value="1"/>
</dbReference>
<dbReference type="GeneID" id="107414910"/>
<organism evidence="4 6">
    <name type="scientific">Ziziphus jujuba</name>
    <name type="common">Chinese jujube</name>
    <name type="synonym">Ziziphus sativa</name>
    <dbReference type="NCBI Taxonomy" id="326968"/>
    <lineage>
        <taxon>Eukaryota</taxon>
        <taxon>Viridiplantae</taxon>
        <taxon>Streptophyta</taxon>
        <taxon>Embryophyta</taxon>
        <taxon>Tracheophyta</taxon>
        <taxon>Spermatophyta</taxon>
        <taxon>Magnoliopsida</taxon>
        <taxon>eudicotyledons</taxon>
        <taxon>Gunneridae</taxon>
        <taxon>Pentapetalae</taxon>
        <taxon>rosids</taxon>
        <taxon>fabids</taxon>
        <taxon>Rosales</taxon>
        <taxon>Rhamnaceae</taxon>
        <taxon>Paliureae</taxon>
        <taxon>Ziziphus</taxon>
    </lineage>
</organism>
<evidence type="ECO:0000313" key="4">
    <source>
        <dbReference type="Proteomes" id="UP001652623"/>
    </source>
</evidence>
<feature type="domain" description="VAN3-binding protein-like auxin canalisation" evidence="2">
    <location>
        <begin position="59"/>
        <end position="292"/>
    </location>
</feature>
<dbReference type="RefSeq" id="XP_048326872.1">
    <property type="nucleotide sequence ID" value="XM_048470915.2"/>
</dbReference>
<protein>
    <submittedName>
        <fullName evidence="5 6">VAN3-binding protein-like</fullName>
    </submittedName>
</protein>
<evidence type="ECO:0000259" key="3">
    <source>
        <dbReference type="Pfam" id="PF08458"/>
    </source>
</evidence>
<gene>
    <name evidence="5 6" type="primary">LOC107414910</name>
</gene>